<accession>A0A5N5QN48</accession>
<comment type="caution">
    <text evidence="2">The sequence shown here is derived from an EMBL/GenBank/DDBJ whole genome shotgun (WGS) entry which is preliminary data.</text>
</comment>
<name>A0A5N5QN48_9AGAM</name>
<dbReference type="AlphaFoldDB" id="A0A5N5QN48"/>
<dbReference type="OrthoDB" id="2538281at2759"/>
<evidence type="ECO:0008006" key="4">
    <source>
        <dbReference type="Google" id="ProtNLM"/>
    </source>
</evidence>
<dbReference type="Proteomes" id="UP000383932">
    <property type="component" value="Unassembled WGS sequence"/>
</dbReference>
<reference evidence="2 3" key="1">
    <citation type="journal article" date="2019" name="Fungal Biol. Biotechnol.">
        <title>Draft genome sequence of fastidious pathogen Ceratobasidium theobromae, which causes vascular-streak dieback in Theobroma cacao.</title>
        <authorList>
            <person name="Ali S.S."/>
            <person name="Asman A."/>
            <person name="Shao J."/>
            <person name="Firmansyah A.P."/>
            <person name="Susilo A.W."/>
            <person name="Rosmana A."/>
            <person name="McMahon P."/>
            <person name="Junaid M."/>
            <person name="Guest D."/>
            <person name="Kheng T.Y."/>
            <person name="Meinhardt L.W."/>
            <person name="Bailey B.A."/>
        </authorList>
    </citation>
    <scope>NUCLEOTIDE SEQUENCE [LARGE SCALE GENOMIC DNA]</scope>
    <source>
        <strain evidence="2 3">CT2</strain>
    </source>
</reference>
<feature type="signal peptide" evidence="1">
    <location>
        <begin position="1"/>
        <end position="17"/>
    </location>
</feature>
<keyword evidence="3" id="KW-1185">Reference proteome</keyword>
<feature type="chain" id="PRO_5024450470" description="Effector protein" evidence="1">
    <location>
        <begin position="18"/>
        <end position="257"/>
    </location>
</feature>
<keyword evidence="1" id="KW-0732">Signal</keyword>
<gene>
    <name evidence="2" type="ORF">CTheo_3877</name>
</gene>
<proteinExistence type="predicted"/>
<evidence type="ECO:0000256" key="1">
    <source>
        <dbReference type="SAM" id="SignalP"/>
    </source>
</evidence>
<protein>
    <recommendedName>
        <fullName evidence="4">Effector protein</fullName>
    </recommendedName>
</protein>
<sequence length="257" mass="28150">MFVSTLISLALLSMIQAMPTDVSLDERRTIIADGKRVRVGKLPTWDFVYRSAGYVAQGGWPECPTSNGIKLCYVYKLSDDPTKHIDPALSSGGNQIQGVILNSPSYEATGSVTQFNFKLWVDPTLSSTSVNSFPVVQLVSKEVDNGPSSAVYFDLRNNLAAIYAFTDTATPAVSVSLSQFTGRRTFHTWTVKGGPNGYVDIRILDGVSGEVILHYKAEGQNSRDSYRIRVGAERLAEDIKPLTVWFGDWSATPLQGQ</sequence>
<evidence type="ECO:0000313" key="3">
    <source>
        <dbReference type="Proteomes" id="UP000383932"/>
    </source>
</evidence>
<dbReference type="EMBL" id="SSOP01000057">
    <property type="protein sequence ID" value="KAB5592677.1"/>
    <property type="molecule type" value="Genomic_DNA"/>
</dbReference>
<evidence type="ECO:0000313" key="2">
    <source>
        <dbReference type="EMBL" id="KAB5592677.1"/>
    </source>
</evidence>
<organism evidence="2 3">
    <name type="scientific">Ceratobasidium theobromae</name>
    <dbReference type="NCBI Taxonomy" id="1582974"/>
    <lineage>
        <taxon>Eukaryota</taxon>
        <taxon>Fungi</taxon>
        <taxon>Dikarya</taxon>
        <taxon>Basidiomycota</taxon>
        <taxon>Agaricomycotina</taxon>
        <taxon>Agaricomycetes</taxon>
        <taxon>Cantharellales</taxon>
        <taxon>Ceratobasidiaceae</taxon>
        <taxon>Ceratobasidium</taxon>
    </lineage>
</organism>